<sequence>MAKIELHPDFKEFLRLLSSHNVRYLLVGGYAVGYHGYPRATGDM</sequence>
<reference evidence="1" key="1">
    <citation type="journal article" date="2014" name="Front. Microbiol.">
        <title>High frequency of phylogenetically diverse reductive dehalogenase-homologous genes in deep subseafloor sedimentary metagenomes.</title>
        <authorList>
            <person name="Kawai M."/>
            <person name="Futagami T."/>
            <person name="Toyoda A."/>
            <person name="Takaki Y."/>
            <person name="Nishi S."/>
            <person name="Hori S."/>
            <person name="Arai W."/>
            <person name="Tsubouchi T."/>
            <person name="Morono Y."/>
            <person name="Uchiyama I."/>
            <person name="Ito T."/>
            <person name="Fujiyama A."/>
            <person name="Inagaki F."/>
            <person name="Takami H."/>
        </authorList>
    </citation>
    <scope>NUCLEOTIDE SEQUENCE</scope>
    <source>
        <strain evidence="1">Expedition CK06-06</strain>
    </source>
</reference>
<proteinExistence type="predicted"/>
<organism evidence="1">
    <name type="scientific">marine sediment metagenome</name>
    <dbReference type="NCBI Taxonomy" id="412755"/>
    <lineage>
        <taxon>unclassified sequences</taxon>
        <taxon>metagenomes</taxon>
        <taxon>ecological metagenomes</taxon>
    </lineage>
</organism>
<dbReference type="AlphaFoldDB" id="X1BWE5"/>
<evidence type="ECO:0000313" key="1">
    <source>
        <dbReference type="EMBL" id="GAG76466.1"/>
    </source>
</evidence>
<accession>X1BWE5</accession>
<gene>
    <name evidence="1" type="ORF">S01H4_27377</name>
</gene>
<protein>
    <submittedName>
        <fullName evidence="1">Uncharacterized protein</fullName>
    </submittedName>
</protein>
<dbReference type="EMBL" id="BART01013371">
    <property type="protein sequence ID" value="GAG76466.1"/>
    <property type="molecule type" value="Genomic_DNA"/>
</dbReference>
<dbReference type="InterPro" id="IPR043519">
    <property type="entry name" value="NT_sf"/>
</dbReference>
<feature type="non-terminal residue" evidence="1">
    <location>
        <position position="44"/>
    </location>
</feature>
<dbReference type="Gene3D" id="3.30.460.40">
    <property type="match status" value="1"/>
</dbReference>
<dbReference type="SUPFAM" id="SSF81301">
    <property type="entry name" value="Nucleotidyltransferase"/>
    <property type="match status" value="1"/>
</dbReference>
<comment type="caution">
    <text evidence="1">The sequence shown here is derived from an EMBL/GenBank/DDBJ whole genome shotgun (WGS) entry which is preliminary data.</text>
</comment>
<name>X1BWE5_9ZZZZ</name>